<dbReference type="SMART" id="SM00209">
    <property type="entry name" value="TSP1"/>
    <property type="match status" value="1"/>
</dbReference>
<evidence type="ECO:0000313" key="3">
    <source>
        <dbReference type="EMBL" id="CAK8994264.1"/>
    </source>
</evidence>
<dbReference type="SUPFAM" id="SSF82895">
    <property type="entry name" value="TSP-1 type 1 repeat"/>
    <property type="match status" value="1"/>
</dbReference>
<keyword evidence="2" id="KW-0732">Signal</keyword>
<organism evidence="3 4">
    <name type="scientific">Durusdinium trenchii</name>
    <dbReference type="NCBI Taxonomy" id="1381693"/>
    <lineage>
        <taxon>Eukaryota</taxon>
        <taxon>Sar</taxon>
        <taxon>Alveolata</taxon>
        <taxon>Dinophyceae</taxon>
        <taxon>Suessiales</taxon>
        <taxon>Symbiodiniaceae</taxon>
        <taxon>Durusdinium</taxon>
    </lineage>
</organism>
<dbReference type="InterPro" id="IPR000884">
    <property type="entry name" value="TSP1_rpt"/>
</dbReference>
<sequence>MVITLRPFRLGFFTFLGFFDRPSEAATYAIDAHGHSRALMRQEATNRQASLEEGDPDNDCVWGDWQDWTQCTVTCGNGMRTRQKSQESIGEAAVSGEVTTTDAKEAADEDAPVAVPSPDQAGSAQTFGIVLLLVRRPETFRPSDGAKERRGVLRWIGRCYEQRVAGYTGFIAVVDFTSQQALGQVFADFYKVEITHDRLRQLAPKRLNSEGTGSGNRRVPRDPRRGPMEIAFVAPEAVPGWSSRRSHGDLHSSASSSAPLRPSSTSWEPVALGAALGAAAATSRRRPSMAARGGEAAEEATDLEKAVAEGRMITVEESTIRKGLGAFFLVLFLWQASLVISTGAATLSIGGSSYSTLALLASNAAGFAGSGSLNL</sequence>
<evidence type="ECO:0000256" key="2">
    <source>
        <dbReference type="SAM" id="SignalP"/>
    </source>
</evidence>
<gene>
    <name evidence="3" type="ORF">CCMP2556_LOCUS3576</name>
</gene>
<feature type="region of interest" description="Disordered" evidence="1">
    <location>
        <begin position="240"/>
        <end position="263"/>
    </location>
</feature>
<dbReference type="PROSITE" id="PS50092">
    <property type="entry name" value="TSP1"/>
    <property type="match status" value="1"/>
</dbReference>
<protein>
    <submittedName>
        <fullName evidence="3">Uncharacterized protein</fullName>
    </submittedName>
</protein>
<name>A0ABP0HYV0_9DINO</name>
<feature type="chain" id="PRO_5045474822" evidence="2">
    <location>
        <begin position="26"/>
        <end position="375"/>
    </location>
</feature>
<feature type="region of interest" description="Disordered" evidence="1">
    <location>
        <begin position="203"/>
        <end position="226"/>
    </location>
</feature>
<proteinExistence type="predicted"/>
<reference evidence="3 4" key="1">
    <citation type="submission" date="2024-02" db="EMBL/GenBank/DDBJ databases">
        <authorList>
            <person name="Chen Y."/>
            <person name="Shah S."/>
            <person name="Dougan E. K."/>
            <person name="Thang M."/>
            <person name="Chan C."/>
        </authorList>
    </citation>
    <scope>NUCLEOTIDE SEQUENCE [LARGE SCALE GENOMIC DNA]</scope>
</reference>
<evidence type="ECO:0000256" key="1">
    <source>
        <dbReference type="SAM" id="MobiDB-lite"/>
    </source>
</evidence>
<feature type="signal peptide" evidence="2">
    <location>
        <begin position="1"/>
        <end position="25"/>
    </location>
</feature>
<evidence type="ECO:0000313" key="4">
    <source>
        <dbReference type="Proteomes" id="UP001642484"/>
    </source>
</evidence>
<feature type="compositionally biased region" description="Low complexity" evidence="1">
    <location>
        <begin position="251"/>
        <end position="263"/>
    </location>
</feature>
<dbReference type="Pfam" id="PF00090">
    <property type="entry name" value="TSP_1"/>
    <property type="match status" value="1"/>
</dbReference>
<keyword evidence="4" id="KW-1185">Reference proteome</keyword>
<dbReference type="InterPro" id="IPR036383">
    <property type="entry name" value="TSP1_rpt_sf"/>
</dbReference>
<comment type="caution">
    <text evidence="3">The sequence shown here is derived from an EMBL/GenBank/DDBJ whole genome shotgun (WGS) entry which is preliminary data.</text>
</comment>
<dbReference type="Proteomes" id="UP001642484">
    <property type="component" value="Unassembled WGS sequence"/>
</dbReference>
<dbReference type="EMBL" id="CAXAMN010001425">
    <property type="protein sequence ID" value="CAK8994264.1"/>
    <property type="molecule type" value="Genomic_DNA"/>
</dbReference>
<accession>A0ABP0HYV0</accession>
<dbReference type="Gene3D" id="2.20.100.10">
    <property type="entry name" value="Thrombospondin type-1 (TSP1) repeat"/>
    <property type="match status" value="1"/>
</dbReference>